<name>A0ABD3UR16_9LAMI</name>
<dbReference type="Proteomes" id="UP001634393">
    <property type="component" value="Unassembled WGS sequence"/>
</dbReference>
<organism evidence="1 2">
    <name type="scientific">Penstemon smallii</name>
    <dbReference type="NCBI Taxonomy" id="265156"/>
    <lineage>
        <taxon>Eukaryota</taxon>
        <taxon>Viridiplantae</taxon>
        <taxon>Streptophyta</taxon>
        <taxon>Embryophyta</taxon>
        <taxon>Tracheophyta</taxon>
        <taxon>Spermatophyta</taxon>
        <taxon>Magnoliopsida</taxon>
        <taxon>eudicotyledons</taxon>
        <taxon>Gunneridae</taxon>
        <taxon>Pentapetalae</taxon>
        <taxon>asterids</taxon>
        <taxon>lamiids</taxon>
        <taxon>Lamiales</taxon>
        <taxon>Plantaginaceae</taxon>
        <taxon>Cheloneae</taxon>
        <taxon>Penstemon</taxon>
    </lineage>
</organism>
<sequence>MLKRAFSISLFPNSSVVLGLRRRKRRRKGGAIRLGNRRRGFCIGFRRVVHWGVMACPFRVLKKIIIEMVANGNGRLVEAYCWSLPFLRPQIFPLC</sequence>
<gene>
    <name evidence="1" type="ORF">ACJIZ3_012340</name>
</gene>
<comment type="caution">
    <text evidence="1">The sequence shown here is derived from an EMBL/GenBank/DDBJ whole genome shotgun (WGS) entry which is preliminary data.</text>
</comment>
<accession>A0ABD3UR16</accession>
<protein>
    <submittedName>
        <fullName evidence="1">Uncharacterized protein</fullName>
    </submittedName>
</protein>
<keyword evidence="2" id="KW-1185">Reference proteome</keyword>
<evidence type="ECO:0000313" key="2">
    <source>
        <dbReference type="Proteomes" id="UP001634393"/>
    </source>
</evidence>
<reference evidence="1 2" key="1">
    <citation type="submission" date="2024-12" db="EMBL/GenBank/DDBJ databases">
        <title>The unique morphological basis and parallel evolutionary history of personate flowers in Penstemon.</title>
        <authorList>
            <person name="Depatie T.H."/>
            <person name="Wessinger C.A."/>
        </authorList>
    </citation>
    <scope>NUCLEOTIDE SEQUENCE [LARGE SCALE GENOMIC DNA]</scope>
    <source>
        <strain evidence="1">WTNN_2</strain>
        <tissue evidence="1">Leaf</tissue>
    </source>
</reference>
<dbReference type="AlphaFoldDB" id="A0ABD3UR16"/>
<dbReference type="EMBL" id="JBJXBP010000001">
    <property type="protein sequence ID" value="KAL3850458.1"/>
    <property type="molecule type" value="Genomic_DNA"/>
</dbReference>
<evidence type="ECO:0000313" key="1">
    <source>
        <dbReference type="EMBL" id="KAL3850458.1"/>
    </source>
</evidence>
<proteinExistence type="predicted"/>